<dbReference type="VEuPathDB" id="VectorBase:BGLAX_027513"/>
<dbReference type="VEuPathDB" id="VectorBase:BGLB023003"/>
<dbReference type="Proteomes" id="UP000076420">
    <property type="component" value="Unassembled WGS sequence"/>
</dbReference>
<dbReference type="InterPro" id="IPR017452">
    <property type="entry name" value="GPCR_Rhodpsn_7TM"/>
</dbReference>
<evidence type="ECO:0000256" key="7">
    <source>
        <dbReference type="ARBA" id="ARBA00023224"/>
    </source>
</evidence>
<keyword evidence="5 8" id="KW-0472">Membrane</keyword>
<feature type="domain" description="G-protein coupled receptors family 1 profile" evidence="9">
    <location>
        <begin position="1"/>
        <end position="59"/>
    </location>
</feature>
<evidence type="ECO:0000256" key="3">
    <source>
        <dbReference type="ARBA" id="ARBA00022989"/>
    </source>
</evidence>
<dbReference type="InterPro" id="IPR000276">
    <property type="entry name" value="GPCR_Rhodpsn"/>
</dbReference>
<dbReference type="OrthoDB" id="5987936at2759"/>
<organism evidence="10 11">
    <name type="scientific">Biomphalaria glabrata</name>
    <name type="common">Bloodfluke planorb</name>
    <name type="synonym">Freshwater snail</name>
    <dbReference type="NCBI Taxonomy" id="6526"/>
    <lineage>
        <taxon>Eukaryota</taxon>
        <taxon>Metazoa</taxon>
        <taxon>Spiralia</taxon>
        <taxon>Lophotrochozoa</taxon>
        <taxon>Mollusca</taxon>
        <taxon>Gastropoda</taxon>
        <taxon>Heterobranchia</taxon>
        <taxon>Euthyneura</taxon>
        <taxon>Panpulmonata</taxon>
        <taxon>Hygrophila</taxon>
        <taxon>Lymnaeoidea</taxon>
        <taxon>Planorbidae</taxon>
        <taxon>Biomphalaria</taxon>
    </lineage>
</organism>
<feature type="transmembrane region" description="Helical" evidence="8">
    <location>
        <begin position="36"/>
        <end position="61"/>
    </location>
</feature>
<sequence length="143" mass="16693">MLIAIVLLFAACYFPINCLFIIRQTAIMDQYNESPIIPIVFMFAHWLCYFNSAMNPLIYNFMSVKFKKEFRNVFSCHKRQNTPLHQESTWFHSTRMVRQPTNNSNHSSCRMLRVHEVTYPALCELSSHHSTDGEIKLNGGQSV</sequence>
<gene>
    <name evidence="10" type="primary">106054497</name>
</gene>
<dbReference type="PROSITE" id="PS50262">
    <property type="entry name" value="G_PROTEIN_RECEP_F1_2"/>
    <property type="match status" value="1"/>
</dbReference>
<comment type="subcellular location">
    <subcellularLocation>
        <location evidence="1">Membrane</location>
        <topology evidence="1">Multi-pass membrane protein</topology>
    </subcellularLocation>
</comment>
<name>A0A2C9KSD8_BIOGL</name>
<dbReference type="PANTHER" id="PTHR45695">
    <property type="entry name" value="LEUCOKININ RECEPTOR-RELATED"/>
    <property type="match status" value="1"/>
</dbReference>
<keyword evidence="4" id="KW-0297">G-protein coupled receptor</keyword>
<dbReference type="GO" id="GO:0005886">
    <property type="term" value="C:plasma membrane"/>
    <property type="evidence" value="ECO:0007669"/>
    <property type="project" value="TreeGrafter"/>
</dbReference>
<evidence type="ECO:0000256" key="5">
    <source>
        <dbReference type="ARBA" id="ARBA00023136"/>
    </source>
</evidence>
<evidence type="ECO:0000256" key="1">
    <source>
        <dbReference type="ARBA" id="ARBA00004141"/>
    </source>
</evidence>
<evidence type="ECO:0000313" key="10">
    <source>
        <dbReference type="EnsemblMetazoa" id="BGLB023003-PA"/>
    </source>
</evidence>
<dbReference type="GO" id="GO:0004930">
    <property type="term" value="F:G protein-coupled receptor activity"/>
    <property type="evidence" value="ECO:0007669"/>
    <property type="project" value="UniProtKB-KW"/>
</dbReference>
<dbReference type="SUPFAM" id="SSF81321">
    <property type="entry name" value="Family A G protein-coupled receptor-like"/>
    <property type="match status" value="1"/>
</dbReference>
<keyword evidence="3 8" id="KW-1133">Transmembrane helix</keyword>
<dbReference type="Gene3D" id="1.20.1070.10">
    <property type="entry name" value="Rhodopsin 7-helix transmembrane proteins"/>
    <property type="match status" value="1"/>
</dbReference>
<accession>A0A2C9KSD8</accession>
<evidence type="ECO:0000259" key="9">
    <source>
        <dbReference type="PROSITE" id="PS50262"/>
    </source>
</evidence>
<evidence type="ECO:0000256" key="6">
    <source>
        <dbReference type="ARBA" id="ARBA00023170"/>
    </source>
</evidence>
<dbReference type="STRING" id="6526.A0A2C9KSD8"/>
<evidence type="ECO:0000313" key="11">
    <source>
        <dbReference type="Proteomes" id="UP000076420"/>
    </source>
</evidence>
<keyword evidence="7" id="KW-0807">Transducer</keyword>
<dbReference type="EnsemblMetazoa" id="BGLB023003-RA">
    <property type="protein sequence ID" value="BGLB023003-PA"/>
    <property type="gene ID" value="BGLB023003"/>
</dbReference>
<dbReference type="PANTHER" id="PTHR45695:SF15">
    <property type="entry name" value="OPSIN RH2"/>
    <property type="match status" value="1"/>
</dbReference>
<keyword evidence="2 8" id="KW-0812">Transmembrane</keyword>
<proteinExistence type="predicted"/>
<reference evidence="10" key="1">
    <citation type="submission" date="2020-05" db="UniProtKB">
        <authorList>
            <consortium name="EnsemblMetazoa"/>
        </authorList>
    </citation>
    <scope>IDENTIFICATION</scope>
    <source>
        <strain evidence="10">BB02</strain>
    </source>
</reference>
<evidence type="ECO:0000256" key="2">
    <source>
        <dbReference type="ARBA" id="ARBA00022692"/>
    </source>
</evidence>
<keyword evidence="6" id="KW-0675">Receptor</keyword>
<protein>
    <recommendedName>
        <fullName evidence="9">G-protein coupled receptors family 1 profile domain-containing protein</fullName>
    </recommendedName>
</protein>
<evidence type="ECO:0000256" key="8">
    <source>
        <dbReference type="SAM" id="Phobius"/>
    </source>
</evidence>
<dbReference type="AlphaFoldDB" id="A0A2C9KSD8"/>
<dbReference type="Pfam" id="PF00001">
    <property type="entry name" value="7tm_1"/>
    <property type="match status" value="1"/>
</dbReference>
<dbReference type="KEGG" id="bgt:106054497"/>
<evidence type="ECO:0000256" key="4">
    <source>
        <dbReference type="ARBA" id="ARBA00023040"/>
    </source>
</evidence>